<evidence type="ECO:0000313" key="2">
    <source>
        <dbReference type="EMBL" id="TFY97382.1"/>
    </source>
</evidence>
<keyword evidence="3" id="KW-1185">Reference proteome</keyword>
<evidence type="ECO:0000256" key="1">
    <source>
        <dbReference type="SAM" id="Coils"/>
    </source>
</evidence>
<dbReference type="OrthoDB" id="9181655at2"/>
<protein>
    <submittedName>
        <fullName evidence="2">Uncharacterized protein</fullName>
    </submittedName>
</protein>
<reference evidence="2 3" key="1">
    <citation type="submission" date="2019-03" db="EMBL/GenBank/DDBJ databases">
        <title>Ramlibacter rhizophilus CCTCC AB2015357, whole genome shotgun sequence.</title>
        <authorList>
            <person name="Zhang X."/>
            <person name="Feng G."/>
            <person name="Zhu H."/>
        </authorList>
    </citation>
    <scope>NUCLEOTIDE SEQUENCE [LARGE SCALE GENOMIC DNA]</scope>
    <source>
        <strain evidence="2 3">CCTCC AB2015357</strain>
    </source>
</reference>
<organism evidence="2 3">
    <name type="scientific">Ramlibacter rhizophilus</name>
    <dbReference type="NCBI Taxonomy" id="1781167"/>
    <lineage>
        <taxon>Bacteria</taxon>
        <taxon>Pseudomonadati</taxon>
        <taxon>Pseudomonadota</taxon>
        <taxon>Betaproteobacteria</taxon>
        <taxon>Burkholderiales</taxon>
        <taxon>Comamonadaceae</taxon>
        <taxon>Ramlibacter</taxon>
    </lineage>
</organism>
<proteinExistence type="predicted"/>
<feature type="coiled-coil region" evidence="1">
    <location>
        <begin position="58"/>
        <end position="85"/>
    </location>
</feature>
<gene>
    <name evidence="2" type="ORF">EZ242_17805</name>
</gene>
<dbReference type="EMBL" id="SMLL01000007">
    <property type="protein sequence ID" value="TFY97382.1"/>
    <property type="molecule type" value="Genomic_DNA"/>
</dbReference>
<accession>A0A4Z0BDM9</accession>
<name>A0A4Z0BDM9_9BURK</name>
<comment type="caution">
    <text evidence="2">The sequence shown here is derived from an EMBL/GenBank/DDBJ whole genome shotgun (WGS) entry which is preliminary data.</text>
</comment>
<dbReference type="AlphaFoldDB" id="A0A4Z0BDM9"/>
<dbReference type="Proteomes" id="UP000297564">
    <property type="component" value="Unassembled WGS sequence"/>
</dbReference>
<keyword evidence="1" id="KW-0175">Coiled coil</keyword>
<sequence length="95" mass="10830">MQLALALLQTQVPADAGRAQGLLQSVLSSDSEEARSLHPLARLLIAHHAQQRRHEEQLDKQGQVIREQQRRLDQLSERLEALRAIERSMPSRPPR</sequence>
<evidence type="ECO:0000313" key="3">
    <source>
        <dbReference type="Proteomes" id="UP000297564"/>
    </source>
</evidence>